<dbReference type="RefSeq" id="WP_205132743.1">
    <property type="nucleotide sequence ID" value="NZ_JACSNT010000002.1"/>
</dbReference>
<dbReference type="Pfam" id="PF01381">
    <property type="entry name" value="HTH_3"/>
    <property type="match status" value="1"/>
</dbReference>
<name>A0ABS2G9T1_9FIRM</name>
<organism evidence="2 3">
    <name type="scientific">Anaerotignum lactatifermentans</name>
    <dbReference type="NCBI Taxonomy" id="160404"/>
    <lineage>
        <taxon>Bacteria</taxon>
        <taxon>Bacillati</taxon>
        <taxon>Bacillota</taxon>
        <taxon>Clostridia</taxon>
        <taxon>Lachnospirales</taxon>
        <taxon>Anaerotignaceae</taxon>
        <taxon>Anaerotignum</taxon>
    </lineage>
</organism>
<sequence>MNKRLKELRLKLGMSQAELGEIIGISNFAISSIERGERKLTERNLSLICEKLKVNKEWLEKGIGEIFQEELPTDKFTELLADIDKNSRERTKEFLEVYWRLDEKSQKVIEDLTFSLLELEKSFEEKK</sequence>
<evidence type="ECO:0000313" key="2">
    <source>
        <dbReference type="EMBL" id="MBM6877910.1"/>
    </source>
</evidence>
<gene>
    <name evidence="2" type="ORF">H9X83_07015</name>
</gene>
<evidence type="ECO:0000313" key="3">
    <source>
        <dbReference type="Proteomes" id="UP000729290"/>
    </source>
</evidence>
<keyword evidence="3" id="KW-1185">Reference proteome</keyword>
<dbReference type="InterPro" id="IPR001387">
    <property type="entry name" value="Cro/C1-type_HTH"/>
</dbReference>
<dbReference type="CDD" id="cd00093">
    <property type="entry name" value="HTH_XRE"/>
    <property type="match status" value="1"/>
</dbReference>
<dbReference type="EMBL" id="JACSNV010000008">
    <property type="protein sequence ID" value="MBM6877910.1"/>
    <property type="molecule type" value="Genomic_DNA"/>
</dbReference>
<reference evidence="2 3" key="1">
    <citation type="journal article" date="2021" name="Sci. Rep.">
        <title>The distribution of antibiotic resistance genes in chicken gut microbiota commensals.</title>
        <authorList>
            <person name="Juricova H."/>
            <person name="Matiasovicova J."/>
            <person name="Kubasova T."/>
            <person name="Cejkova D."/>
            <person name="Rychlik I."/>
        </authorList>
    </citation>
    <scope>NUCLEOTIDE SEQUENCE [LARGE SCALE GENOMIC DNA]</scope>
    <source>
        <strain evidence="2 3">An431b</strain>
    </source>
</reference>
<dbReference type="SUPFAM" id="SSF47413">
    <property type="entry name" value="lambda repressor-like DNA-binding domains"/>
    <property type="match status" value="1"/>
</dbReference>
<dbReference type="Proteomes" id="UP000729290">
    <property type="component" value="Unassembled WGS sequence"/>
</dbReference>
<feature type="domain" description="HTH cro/C1-type" evidence="1">
    <location>
        <begin position="5"/>
        <end position="59"/>
    </location>
</feature>
<dbReference type="InterPro" id="IPR010982">
    <property type="entry name" value="Lambda_DNA-bd_dom_sf"/>
</dbReference>
<dbReference type="Gene3D" id="1.10.260.40">
    <property type="entry name" value="lambda repressor-like DNA-binding domains"/>
    <property type="match status" value="1"/>
</dbReference>
<evidence type="ECO:0000259" key="1">
    <source>
        <dbReference type="PROSITE" id="PS50943"/>
    </source>
</evidence>
<accession>A0ABS2G9T1</accession>
<comment type="caution">
    <text evidence="2">The sequence shown here is derived from an EMBL/GenBank/DDBJ whole genome shotgun (WGS) entry which is preliminary data.</text>
</comment>
<dbReference type="PROSITE" id="PS50943">
    <property type="entry name" value="HTH_CROC1"/>
    <property type="match status" value="1"/>
</dbReference>
<dbReference type="SMART" id="SM00530">
    <property type="entry name" value="HTH_XRE"/>
    <property type="match status" value="1"/>
</dbReference>
<protein>
    <submittedName>
        <fullName evidence="2">Helix-turn-helix transcriptional regulator</fullName>
    </submittedName>
</protein>
<proteinExistence type="predicted"/>